<evidence type="ECO:0000256" key="8">
    <source>
        <dbReference type="ARBA" id="ARBA00022618"/>
    </source>
</evidence>
<dbReference type="Gene3D" id="3.30.43.10">
    <property type="entry name" value="Uridine Diphospho-n-acetylenolpyruvylglucosamine Reductase, domain 2"/>
    <property type="match status" value="1"/>
</dbReference>
<dbReference type="GO" id="GO:0051301">
    <property type="term" value="P:cell division"/>
    <property type="evidence" value="ECO:0007669"/>
    <property type="project" value="UniProtKB-KW"/>
</dbReference>
<dbReference type="InterPro" id="IPR036635">
    <property type="entry name" value="MurB_C_sf"/>
</dbReference>
<comment type="subcellular location">
    <subcellularLocation>
        <location evidence="3 19">Cytoplasm</location>
    </subcellularLocation>
</comment>
<keyword evidence="16 19" id="KW-0961">Cell wall biogenesis/degradation</keyword>
<feature type="active site" description="Proton donor" evidence="19">
    <location>
        <position position="237"/>
    </location>
</feature>
<dbReference type="GO" id="GO:0009252">
    <property type="term" value="P:peptidoglycan biosynthetic process"/>
    <property type="evidence" value="ECO:0007669"/>
    <property type="project" value="UniProtKB-UniRule"/>
</dbReference>
<evidence type="ECO:0000256" key="9">
    <source>
        <dbReference type="ARBA" id="ARBA00022630"/>
    </source>
</evidence>
<evidence type="ECO:0000256" key="10">
    <source>
        <dbReference type="ARBA" id="ARBA00022827"/>
    </source>
</evidence>
<evidence type="ECO:0000259" key="20">
    <source>
        <dbReference type="PROSITE" id="PS51387"/>
    </source>
</evidence>
<name>A0A4Q1JJ51_9BACT</name>
<evidence type="ECO:0000256" key="19">
    <source>
        <dbReference type="HAMAP-Rule" id="MF_00037"/>
    </source>
</evidence>
<feature type="active site" evidence="19">
    <location>
        <position position="333"/>
    </location>
</feature>
<dbReference type="SUPFAM" id="SSF56194">
    <property type="entry name" value="Uridine diphospho-N-Acetylenolpyruvylglucosamine reductase, MurB, C-terminal domain"/>
    <property type="match status" value="1"/>
</dbReference>
<evidence type="ECO:0000256" key="3">
    <source>
        <dbReference type="ARBA" id="ARBA00004496"/>
    </source>
</evidence>
<comment type="function">
    <text evidence="2 19">Cell wall formation.</text>
</comment>
<dbReference type="NCBIfam" id="NF000755">
    <property type="entry name" value="PRK00046.1"/>
    <property type="match status" value="1"/>
</dbReference>
<comment type="pathway">
    <text evidence="4 19">Cell wall biogenesis; peptidoglycan biosynthesis.</text>
</comment>
<dbReference type="Pfam" id="PF01565">
    <property type="entry name" value="FAD_binding_4"/>
    <property type="match status" value="1"/>
</dbReference>
<feature type="active site" evidence="19">
    <location>
        <position position="165"/>
    </location>
</feature>
<evidence type="ECO:0000313" key="21">
    <source>
        <dbReference type="EMBL" id="RXQ90385.1"/>
    </source>
</evidence>
<keyword evidence="13 19" id="KW-0573">Peptidoglycan synthesis</keyword>
<dbReference type="HAMAP" id="MF_00037">
    <property type="entry name" value="MurB"/>
    <property type="match status" value="1"/>
</dbReference>
<dbReference type="InterPro" id="IPR016169">
    <property type="entry name" value="FAD-bd_PCMH_sub2"/>
</dbReference>
<dbReference type="InterPro" id="IPR016167">
    <property type="entry name" value="FAD-bd_PCMH_sub1"/>
</dbReference>
<dbReference type="GO" id="GO:0008762">
    <property type="term" value="F:UDP-N-acetylmuramate dehydrogenase activity"/>
    <property type="evidence" value="ECO:0007669"/>
    <property type="project" value="UniProtKB-UniRule"/>
</dbReference>
<proteinExistence type="inferred from homology"/>
<comment type="cofactor">
    <cofactor evidence="1 19">
        <name>FAD</name>
        <dbReference type="ChEBI" id="CHEBI:57692"/>
    </cofactor>
</comment>
<keyword evidence="14 19" id="KW-0560">Oxidoreductase</keyword>
<dbReference type="Pfam" id="PF02873">
    <property type="entry name" value="MurB_C"/>
    <property type="match status" value="1"/>
</dbReference>
<dbReference type="EMBL" id="SAXA01000013">
    <property type="protein sequence ID" value="RXQ90385.1"/>
    <property type="molecule type" value="Genomic_DNA"/>
</dbReference>
<evidence type="ECO:0000256" key="14">
    <source>
        <dbReference type="ARBA" id="ARBA00023002"/>
    </source>
</evidence>
<feature type="domain" description="FAD-binding PCMH-type" evidence="20">
    <location>
        <begin position="18"/>
        <end position="189"/>
    </location>
</feature>
<keyword evidence="22" id="KW-1185">Reference proteome</keyword>
<dbReference type="PANTHER" id="PTHR21071">
    <property type="entry name" value="UDP-N-ACETYLENOLPYRUVOYLGLUCOSAMINE REDUCTASE"/>
    <property type="match status" value="1"/>
</dbReference>
<dbReference type="SUPFAM" id="SSF56176">
    <property type="entry name" value="FAD-binding/transporter-associated domain-like"/>
    <property type="match status" value="1"/>
</dbReference>
<evidence type="ECO:0000256" key="17">
    <source>
        <dbReference type="ARBA" id="ARBA00031026"/>
    </source>
</evidence>
<keyword evidence="7 19" id="KW-0963">Cytoplasm</keyword>
<keyword evidence="10 19" id="KW-0274">FAD</keyword>
<comment type="similarity">
    <text evidence="19">Belongs to the MurB family.</text>
</comment>
<evidence type="ECO:0000256" key="1">
    <source>
        <dbReference type="ARBA" id="ARBA00001974"/>
    </source>
</evidence>
<dbReference type="InterPro" id="IPR006094">
    <property type="entry name" value="Oxid_FAD_bind_N"/>
</dbReference>
<evidence type="ECO:0000256" key="13">
    <source>
        <dbReference type="ARBA" id="ARBA00022984"/>
    </source>
</evidence>
<keyword evidence="11 19" id="KW-0521">NADP</keyword>
<dbReference type="Gene3D" id="3.90.78.10">
    <property type="entry name" value="UDP-N-acetylenolpyruvoylglucosamine reductase, C-terminal domain"/>
    <property type="match status" value="1"/>
</dbReference>
<comment type="caution">
    <text evidence="21">The sequence shown here is derived from an EMBL/GenBank/DDBJ whole genome shotgun (WGS) entry which is preliminary data.</text>
</comment>
<evidence type="ECO:0000256" key="7">
    <source>
        <dbReference type="ARBA" id="ARBA00022490"/>
    </source>
</evidence>
<keyword evidence="8 19" id="KW-0132">Cell division</keyword>
<dbReference type="GO" id="GO:0008360">
    <property type="term" value="P:regulation of cell shape"/>
    <property type="evidence" value="ECO:0007669"/>
    <property type="project" value="UniProtKB-KW"/>
</dbReference>
<dbReference type="EC" id="1.3.1.98" evidence="5 19"/>
<dbReference type="RefSeq" id="WP_129255182.1">
    <property type="nucleotide sequence ID" value="NZ_SAXA01000013.1"/>
</dbReference>
<organism evidence="21 22">
    <name type="scientific">Ancylomarina salipaludis</name>
    <dbReference type="NCBI Taxonomy" id="2501299"/>
    <lineage>
        <taxon>Bacteria</taxon>
        <taxon>Pseudomonadati</taxon>
        <taxon>Bacteroidota</taxon>
        <taxon>Bacteroidia</taxon>
        <taxon>Marinilabiliales</taxon>
        <taxon>Marinifilaceae</taxon>
        <taxon>Ancylomarina</taxon>
    </lineage>
</organism>
<dbReference type="Proteomes" id="UP000289703">
    <property type="component" value="Unassembled WGS sequence"/>
</dbReference>
<dbReference type="InterPro" id="IPR011601">
    <property type="entry name" value="MurB_C"/>
</dbReference>
<evidence type="ECO:0000256" key="5">
    <source>
        <dbReference type="ARBA" id="ARBA00012518"/>
    </source>
</evidence>
<dbReference type="GO" id="GO:0005829">
    <property type="term" value="C:cytosol"/>
    <property type="evidence" value="ECO:0007669"/>
    <property type="project" value="TreeGrafter"/>
</dbReference>
<dbReference type="InterPro" id="IPR003170">
    <property type="entry name" value="MurB"/>
</dbReference>
<dbReference type="PROSITE" id="PS51387">
    <property type="entry name" value="FAD_PCMH"/>
    <property type="match status" value="1"/>
</dbReference>
<dbReference type="PANTHER" id="PTHR21071:SF4">
    <property type="entry name" value="UDP-N-ACETYLENOLPYRUVOYLGLUCOSAMINE REDUCTASE"/>
    <property type="match status" value="1"/>
</dbReference>
<dbReference type="GO" id="GO:0071555">
    <property type="term" value="P:cell wall organization"/>
    <property type="evidence" value="ECO:0007669"/>
    <property type="project" value="UniProtKB-KW"/>
</dbReference>
<keyword evidence="9 19" id="KW-0285">Flavoprotein</keyword>
<gene>
    <name evidence="19" type="primary">murB</name>
    <name evidence="21" type="ORF">EO244_13325</name>
</gene>
<dbReference type="GO" id="GO:0071949">
    <property type="term" value="F:FAD binding"/>
    <property type="evidence" value="ECO:0007669"/>
    <property type="project" value="InterPro"/>
</dbReference>
<dbReference type="Gene3D" id="3.30.465.10">
    <property type="match status" value="1"/>
</dbReference>
<reference evidence="21 22" key="1">
    <citation type="submission" date="2019-01" db="EMBL/GenBank/DDBJ databases">
        <title>Ancylomarina salipaludis sp. nov., isolated from a salt marsh.</title>
        <authorList>
            <person name="Yoon J.-H."/>
        </authorList>
    </citation>
    <scope>NUCLEOTIDE SEQUENCE [LARGE SCALE GENOMIC DNA]</scope>
    <source>
        <strain evidence="21 22">SHSM-M15</strain>
    </source>
</reference>
<evidence type="ECO:0000256" key="6">
    <source>
        <dbReference type="ARBA" id="ARBA00015188"/>
    </source>
</evidence>
<evidence type="ECO:0000313" key="22">
    <source>
        <dbReference type="Proteomes" id="UP000289703"/>
    </source>
</evidence>
<dbReference type="InterPro" id="IPR016166">
    <property type="entry name" value="FAD-bd_PCMH"/>
</dbReference>
<dbReference type="UniPathway" id="UPA00219"/>
<keyword evidence="15 19" id="KW-0131">Cell cycle</keyword>
<accession>A0A4Q1JJ51</accession>
<dbReference type="InterPro" id="IPR036318">
    <property type="entry name" value="FAD-bd_PCMH-like_sf"/>
</dbReference>
<evidence type="ECO:0000256" key="15">
    <source>
        <dbReference type="ARBA" id="ARBA00023306"/>
    </source>
</evidence>
<protein>
    <recommendedName>
        <fullName evidence="6 19">UDP-N-acetylenolpyruvoylglucosamine reductase</fullName>
        <ecNumber evidence="5 19">1.3.1.98</ecNumber>
    </recommendedName>
    <alternativeName>
        <fullName evidence="17 19">UDP-N-acetylmuramate dehydrogenase</fullName>
    </alternativeName>
</protein>
<comment type="catalytic activity">
    <reaction evidence="18 19">
        <text>UDP-N-acetyl-alpha-D-muramate + NADP(+) = UDP-N-acetyl-3-O-(1-carboxyvinyl)-alpha-D-glucosamine + NADPH + H(+)</text>
        <dbReference type="Rhea" id="RHEA:12248"/>
        <dbReference type="ChEBI" id="CHEBI:15378"/>
        <dbReference type="ChEBI" id="CHEBI:57783"/>
        <dbReference type="ChEBI" id="CHEBI:58349"/>
        <dbReference type="ChEBI" id="CHEBI:68483"/>
        <dbReference type="ChEBI" id="CHEBI:70757"/>
        <dbReference type="EC" id="1.3.1.98"/>
    </reaction>
</comment>
<dbReference type="OrthoDB" id="9804753at2"/>
<evidence type="ECO:0000256" key="2">
    <source>
        <dbReference type="ARBA" id="ARBA00003921"/>
    </source>
</evidence>
<evidence type="ECO:0000256" key="16">
    <source>
        <dbReference type="ARBA" id="ARBA00023316"/>
    </source>
</evidence>
<evidence type="ECO:0000256" key="4">
    <source>
        <dbReference type="ARBA" id="ARBA00004752"/>
    </source>
</evidence>
<evidence type="ECO:0000256" key="18">
    <source>
        <dbReference type="ARBA" id="ARBA00048914"/>
    </source>
</evidence>
<keyword evidence="12 19" id="KW-0133">Cell shape</keyword>
<sequence>MAILHKNYSLKAYNTFGIDAKANYFFQFDTVDEIQSFLNDNTLENVNYLILGGGSNLLFTDDYDGLVLHPNIKGIKIIEENDDSVLVKAGANEDWDEFVAWAVENNYGGIENLSNIPGVVGAVPVQNIGAYGVEACHVVEKLDAISIESKKQVEFQNFHCEFDYRDSIFKKEYKNLFIITHVYFRLTKKPEFNLEYGAIKKELENYNEVNLKNIREVIIKIRESKLPDPEVIGNAGSFFKNPIVETRFAEKLLAKYPNCPNYEVDNKNTKLAAGWLIEQCGWKGKQVGQAGVHKDQALVLVNLGNAKGYEVLRLANDIKKSVLIKFGVKLEMEVNAI</sequence>
<evidence type="ECO:0000256" key="12">
    <source>
        <dbReference type="ARBA" id="ARBA00022960"/>
    </source>
</evidence>
<dbReference type="AlphaFoldDB" id="A0A4Q1JJ51"/>
<evidence type="ECO:0000256" key="11">
    <source>
        <dbReference type="ARBA" id="ARBA00022857"/>
    </source>
</evidence>
<dbReference type="NCBIfam" id="TIGR00179">
    <property type="entry name" value="murB"/>
    <property type="match status" value="1"/>
</dbReference>